<evidence type="ECO:0000256" key="3">
    <source>
        <dbReference type="ARBA" id="ARBA00022795"/>
    </source>
</evidence>
<feature type="domain" description="FlgD/Vpr Ig-like" evidence="6">
    <location>
        <begin position="105"/>
        <end position="173"/>
    </location>
</feature>
<dbReference type="Gene3D" id="2.60.40.4070">
    <property type="match status" value="1"/>
</dbReference>
<evidence type="ECO:0000313" key="9">
    <source>
        <dbReference type="Proteomes" id="UP000501568"/>
    </source>
</evidence>
<dbReference type="InterPro" id="IPR025965">
    <property type="entry name" value="FlgD/Vpr_Ig-like"/>
</dbReference>
<dbReference type="InterPro" id="IPR005648">
    <property type="entry name" value="FlgD"/>
</dbReference>
<protein>
    <recommendedName>
        <fullName evidence="2 5">Basal-body rod modification protein FlgD</fullName>
    </recommendedName>
</protein>
<dbReference type="EMBL" id="CP049109">
    <property type="protein sequence ID" value="QIG79682.1"/>
    <property type="molecule type" value="Genomic_DNA"/>
</dbReference>
<keyword evidence="3 5" id="KW-1005">Bacterial flagellum biogenesis</keyword>
<dbReference type="Proteomes" id="UP000501568">
    <property type="component" value="Chromosome"/>
</dbReference>
<comment type="similarity">
    <text evidence="1 5">Belongs to the FlgD family.</text>
</comment>
<dbReference type="Pfam" id="PF13860">
    <property type="entry name" value="FlgD_ig"/>
    <property type="match status" value="1"/>
</dbReference>
<gene>
    <name evidence="8" type="ORF">G5C33_07675</name>
</gene>
<reference evidence="8 9" key="1">
    <citation type="submission" date="2020-02" db="EMBL/GenBank/DDBJ databases">
        <authorList>
            <person name="Zheng R.K."/>
            <person name="Sun C.M."/>
        </authorList>
    </citation>
    <scope>NUCLEOTIDE SEQUENCE [LARGE SCALE GENOMIC DNA]</scope>
    <source>
        <strain evidence="9">zrk23</strain>
    </source>
</reference>
<dbReference type="KEGG" id="spzr:G5C33_07675"/>
<comment type="function">
    <text evidence="4 5">Required for flagellar hook formation. May act as a scaffolding protein.</text>
</comment>
<name>A0A6G6Y425_9SPHN</name>
<dbReference type="Pfam" id="PF03963">
    <property type="entry name" value="FlgD"/>
    <property type="match status" value="1"/>
</dbReference>
<evidence type="ECO:0000256" key="2">
    <source>
        <dbReference type="ARBA" id="ARBA00016013"/>
    </source>
</evidence>
<evidence type="ECO:0000256" key="1">
    <source>
        <dbReference type="ARBA" id="ARBA00010577"/>
    </source>
</evidence>
<keyword evidence="8" id="KW-0966">Cell projection</keyword>
<organism evidence="8 9">
    <name type="scientific">Stakelama tenebrarum</name>
    <dbReference type="NCBI Taxonomy" id="2711215"/>
    <lineage>
        <taxon>Bacteria</taxon>
        <taxon>Pseudomonadati</taxon>
        <taxon>Pseudomonadota</taxon>
        <taxon>Alphaproteobacteria</taxon>
        <taxon>Sphingomonadales</taxon>
        <taxon>Sphingomonadaceae</taxon>
        <taxon>Stakelama</taxon>
    </lineage>
</organism>
<evidence type="ECO:0000259" key="7">
    <source>
        <dbReference type="Pfam" id="PF13861"/>
    </source>
</evidence>
<keyword evidence="8" id="KW-0969">Cilium</keyword>
<evidence type="ECO:0000256" key="4">
    <source>
        <dbReference type="ARBA" id="ARBA00024746"/>
    </source>
</evidence>
<dbReference type="AlphaFoldDB" id="A0A6G6Y425"/>
<sequence>MTTVASSTGAPAAATGGSALSGLNADFDMFLKLLTSQMQNQDPLDPMDTSEYTQQLVQYSQVEQSIKQTETLQQILSAMGSSDLVQASSLLGREVEFDSATAALSDSAPASWSWSASRNVASVAATVKDANGRVVATGQLQPGSSGRFDWDGMRANGSLAPAGSYTLELSGADANGSSVPITVRGTGTVRDVHMIEGTVTLNVNGAEVPADRLLRIGG</sequence>
<keyword evidence="8" id="KW-0282">Flagellum</keyword>
<dbReference type="RefSeq" id="WP_165326682.1">
    <property type="nucleotide sequence ID" value="NZ_CP049109.1"/>
</dbReference>
<dbReference type="GO" id="GO:0044781">
    <property type="term" value="P:bacterial-type flagellum organization"/>
    <property type="evidence" value="ECO:0007669"/>
    <property type="project" value="UniProtKB-UniRule"/>
</dbReference>
<evidence type="ECO:0000256" key="5">
    <source>
        <dbReference type="RuleBase" id="RU362076"/>
    </source>
</evidence>
<dbReference type="InterPro" id="IPR025963">
    <property type="entry name" value="FLgD_Tudor"/>
</dbReference>
<evidence type="ECO:0000259" key="6">
    <source>
        <dbReference type="Pfam" id="PF13860"/>
    </source>
</evidence>
<dbReference type="Pfam" id="PF13861">
    <property type="entry name" value="FLgD_tudor"/>
    <property type="match status" value="1"/>
</dbReference>
<evidence type="ECO:0000313" key="8">
    <source>
        <dbReference type="EMBL" id="QIG79682.1"/>
    </source>
</evidence>
<keyword evidence="9" id="KW-1185">Reference proteome</keyword>
<proteinExistence type="inferred from homology"/>
<feature type="domain" description="FlgD Tudor-like" evidence="7">
    <location>
        <begin position="85"/>
        <end position="211"/>
    </location>
</feature>
<accession>A0A6G6Y425</accession>
<dbReference type="Gene3D" id="2.30.30.910">
    <property type="match status" value="1"/>
</dbReference>